<sequence>MNYTIMKNDTLAGIAERFGTTVSAIMNANPQIKNQDFIVEGQIITIPVSGAPSPPAGQKTYIVQAGDTMFTISQKYGIELETLIAANPQIKNPDLIFPGQVINIPGRSSLTVYAAASLKDAFEELKRLYLKQNPGVDISYNFGASGTLQREIEQGAPVDLFVSAGESQMDALSKKGLIVESSRKNLLSNQLVLIANKNSRLKSFEGLTDPSITKISIGNPRTVPAGEYARETLKTLGLWNSIQSKLVLAEDVRQVLQYVESGRVDAGLVYRSDALTGKNIRIVAVAPDDSHKPIIYPMAIIRSSNNREEARAFANFLSSNEAARVFSKYGFIPLQ</sequence>
<dbReference type="eggNOG" id="COG0725">
    <property type="taxonomic scope" value="Bacteria"/>
</dbReference>
<comment type="similarity">
    <text evidence="1">Belongs to the bacterial solute-binding protein ModA family.</text>
</comment>
<dbReference type="InterPro" id="IPR041879">
    <property type="entry name" value="YvgL-like_PBP2"/>
</dbReference>
<dbReference type="FunFam" id="3.40.190.10:FF:000035">
    <property type="entry name" value="Molybdate ABC transporter substrate-binding protein"/>
    <property type="match status" value="1"/>
</dbReference>
<keyword evidence="3" id="KW-0479">Metal-binding</keyword>
<evidence type="ECO:0000313" key="6">
    <source>
        <dbReference type="EMBL" id="ACV64175.1"/>
    </source>
</evidence>
<keyword evidence="4" id="KW-0732">Signal</keyword>
<dbReference type="Gene3D" id="3.10.350.10">
    <property type="entry name" value="LysM domain"/>
    <property type="match status" value="2"/>
</dbReference>
<proteinExistence type="inferred from homology"/>
<dbReference type="AlphaFoldDB" id="C8W6R6"/>
<dbReference type="STRING" id="485916.Dtox_3452"/>
<reference evidence="6 7" key="1">
    <citation type="journal article" date="2009" name="Stand. Genomic Sci.">
        <title>Complete genome sequence of Desulfotomaculum acetoxidans type strain (5575).</title>
        <authorList>
            <person name="Spring S."/>
            <person name="Lapidus A."/>
            <person name="Schroder M."/>
            <person name="Gleim D."/>
            <person name="Sims D."/>
            <person name="Meincke L."/>
            <person name="Glavina Del Rio T."/>
            <person name="Tice H."/>
            <person name="Copeland A."/>
            <person name="Cheng J.F."/>
            <person name="Lucas S."/>
            <person name="Chen F."/>
            <person name="Nolan M."/>
            <person name="Bruce D."/>
            <person name="Goodwin L."/>
            <person name="Pitluck S."/>
            <person name="Ivanova N."/>
            <person name="Mavromatis K."/>
            <person name="Mikhailova N."/>
            <person name="Pati A."/>
            <person name="Chen A."/>
            <person name="Palaniappan K."/>
            <person name="Land M."/>
            <person name="Hauser L."/>
            <person name="Chang Y.J."/>
            <person name="Jeffries C.D."/>
            <person name="Chain P."/>
            <person name="Saunders E."/>
            <person name="Brettin T."/>
            <person name="Detter J.C."/>
            <person name="Goker M."/>
            <person name="Bristow J."/>
            <person name="Eisen J.A."/>
            <person name="Markowitz V."/>
            <person name="Hugenholtz P."/>
            <person name="Kyrpides N.C."/>
            <person name="Klenk H.P."/>
            <person name="Han C."/>
        </authorList>
    </citation>
    <scope>NUCLEOTIDE SEQUENCE [LARGE SCALE GENOMIC DNA]</scope>
    <source>
        <strain evidence="7">ATCC 49208 / DSM 771 / VKM B-1644</strain>
    </source>
</reference>
<dbReference type="SUPFAM" id="SSF54106">
    <property type="entry name" value="LysM domain"/>
    <property type="match status" value="2"/>
</dbReference>
<dbReference type="CDD" id="cd00118">
    <property type="entry name" value="LysM"/>
    <property type="match status" value="2"/>
</dbReference>
<dbReference type="Pfam" id="PF13531">
    <property type="entry name" value="SBP_bac_11"/>
    <property type="match status" value="1"/>
</dbReference>
<dbReference type="InterPro" id="IPR050682">
    <property type="entry name" value="ModA/WtpA"/>
</dbReference>
<gene>
    <name evidence="6" type="ordered locus">Dtox_3452</name>
</gene>
<feature type="domain" description="LysM" evidence="5">
    <location>
        <begin position="59"/>
        <end position="104"/>
    </location>
</feature>
<dbReference type="KEGG" id="dae:Dtox_3452"/>
<evidence type="ECO:0000313" key="7">
    <source>
        <dbReference type="Proteomes" id="UP000002217"/>
    </source>
</evidence>
<dbReference type="eggNOG" id="COG1388">
    <property type="taxonomic scope" value="Bacteria"/>
</dbReference>
<name>C8W6R6_DESAS</name>
<keyword evidence="2" id="KW-0500">Molybdenum</keyword>
<dbReference type="PROSITE" id="PS51782">
    <property type="entry name" value="LYSM"/>
    <property type="match status" value="2"/>
</dbReference>
<evidence type="ECO:0000256" key="1">
    <source>
        <dbReference type="ARBA" id="ARBA00009175"/>
    </source>
</evidence>
<dbReference type="InterPro" id="IPR005950">
    <property type="entry name" value="ModA"/>
</dbReference>
<feature type="domain" description="LysM" evidence="5">
    <location>
        <begin position="1"/>
        <end position="46"/>
    </location>
</feature>
<protein>
    <submittedName>
        <fullName evidence="6">Molybdenum ABC transporter, periplasmic molybdate-binding protein</fullName>
    </submittedName>
</protein>
<dbReference type="GO" id="GO:0015689">
    <property type="term" value="P:molybdate ion transport"/>
    <property type="evidence" value="ECO:0007669"/>
    <property type="project" value="InterPro"/>
</dbReference>
<dbReference type="PANTHER" id="PTHR30632:SF0">
    <property type="entry name" value="SULFATE-BINDING PROTEIN"/>
    <property type="match status" value="1"/>
</dbReference>
<dbReference type="SUPFAM" id="SSF53850">
    <property type="entry name" value="Periplasmic binding protein-like II"/>
    <property type="match status" value="1"/>
</dbReference>
<dbReference type="GO" id="GO:1901359">
    <property type="term" value="F:tungstate binding"/>
    <property type="evidence" value="ECO:0007669"/>
    <property type="project" value="UniProtKB-ARBA"/>
</dbReference>
<dbReference type="CDD" id="cd13537">
    <property type="entry name" value="PBP2_YvgL_like"/>
    <property type="match status" value="1"/>
</dbReference>
<dbReference type="SMART" id="SM00257">
    <property type="entry name" value="LysM"/>
    <property type="match status" value="2"/>
</dbReference>
<evidence type="ECO:0000259" key="5">
    <source>
        <dbReference type="PROSITE" id="PS51782"/>
    </source>
</evidence>
<keyword evidence="7" id="KW-1185">Reference proteome</keyword>
<accession>C8W6R6</accession>
<dbReference type="Pfam" id="PF01476">
    <property type="entry name" value="LysM"/>
    <property type="match status" value="2"/>
</dbReference>
<evidence type="ECO:0000256" key="2">
    <source>
        <dbReference type="ARBA" id="ARBA00022505"/>
    </source>
</evidence>
<dbReference type="InterPro" id="IPR014248">
    <property type="entry name" value="Spore_coat_assembly_SafA"/>
</dbReference>
<evidence type="ECO:0000256" key="3">
    <source>
        <dbReference type="ARBA" id="ARBA00022723"/>
    </source>
</evidence>
<dbReference type="InterPro" id="IPR018392">
    <property type="entry name" value="LysM"/>
</dbReference>
<dbReference type="NCBIfam" id="TIGR01256">
    <property type="entry name" value="modA"/>
    <property type="match status" value="1"/>
</dbReference>
<dbReference type="HOGENOM" id="CLU_828260_0_0_9"/>
<organism evidence="6 7">
    <name type="scientific">Desulfofarcimen acetoxidans (strain ATCC 49208 / DSM 771 / KCTC 5769 / VKM B-1644 / 5575)</name>
    <name type="common">Desulfotomaculum acetoxidans</name>
    <dbReference type="NCBI Taxonomy" id="485916"/>
    <lineage>
        <taxon>Bacteria</taxon>
        <taxon>Bacillati</taxon>
        <taxon>Bacillota</taxon>
        <taxon>Clostridia</taxon>
        <taxon>Eubacteriales</taxon>
        <taxon>Peptococcaceae</taxon>
        <taxon>Desulfofarcimen</taxon>
    </lineage>
</organism>
<dbReference type="Gene3D" id="3.40.190.10">
    <property type="entry name" value="Periplasmic binding protein-like II"/>
    <property type="match status" value="2"/>
</dbReference>
<dbReference type="GO" id="GO:0030973">
    <property type="term" value="F:molybdate ion binding"/>
    <property type="evidence" value="ECO:0007669"/>
    <property type="project" value="TreeGrafter"/>
</dbReference>
<dbReference type="RefSeq" id="WP_015758865.1">
    <property type="nucleotide sequence ID" value="NC_013216.1"/>
</dbReference>
<dbReference type="NCBIfam" id="TIGR02899">
    <property type="entry name" value="spore_safA"/>
    <property type="match status" value="1"/>
</dbReference>
<dbReference type="InterPro" id="IPR036779">
    <property type="entry name" value="LysM_dom_sf"/>
</dbReference>
<dbReference type="PANTHER" id="PTHR30632">
    <property type="entry name" value="MOLYBDATE-BINDING PERIPLASMIC PROTEIN"/>
    <property type="match status" value="1"/>
</dbReference>
<dbReference type="EMBL" id="CP001720">
    <property type="protein sequence ID" value="ACV64175.1"/>
    <property type="molecule type" value="Genomic_DNA"/>
</dbReference>
<dbReference type="Proteomes" id="UP000002217">
    <property type="component" value="Chromosome"/>
</dbReference>
<dbReference type="CAZy" id="CBM50">
    <property type="family name" value="Carbohydrate-Binding Module Family 50"/>
</dbReference>
<dbReference type="GO" id="GO:0046872">
    <property type="term" value="F:metal ion binding"/>
    <property type="evidence" value="ECO:0007669"/>
    <property type="project" value="UniProtKB-KW"/>
</dbReference>
<evidence type="ECO:0000256" key="4">
    <source>
        <dbReference type="ARBA" id="ARBA00022729"/>
    </source>
</evidence>